<keyword evidence="6" id="KW-0694">RNA-binding</keyword>
<keyword evidence="3" id="KW-0540">Nuclease</keyword>
<sequence>MVRGVRNWNFNDVVSLLKDNGFQLNHIKGSHYFYVAKISGKMRQVCVPKHGKQAFKPRALRGMVAQSGLPQKDWGIVKKKLKK</sequence>
<dbReference type="GO" id="GO:0016787">
    <property type="term" value="F:hydrolase activity"/>
    <property type="evidence" value="ECO:0007669"/>
    <property type="project" value="UniProtKB-KW"/>
</dbReference>
<dbReference type="InterPro" id="IPR012933">
    <property type="entry name" value="HicA_mRNA_interferase"/>
</dbReference>
<gene>
    <name evidence="8" type="ORF">COU13_00760</name>
</gene>
<evidence type="ECO:0008006" key="10">
    <source>
        <dbReference type="Google" id="ProtNLM"/>
    </source>
</evidence>
<dbReference type="Gene3D" id="3.30.920.30">
    <property type="entry name" value="Hypothetical protein"/>
    <property type="match status" value="1"/>
</dbReference>
<dbReference type="GO" id="GO:0003729">
    <property type="term" value="F:mRNA binding"/>
    <property type="evidence" value="ECO:0007669"/>
    <property type="project" value="InterPro"/>
</dbReference>
<evidence type="ECO:0000313" key="9">
    <source>
        <dbReference type="Proteomes" id="UP000230706"/>
    </source>
</evidence>
<reference evidence="9" key="1">
    <citation type="submission" date="2017-09" db="EMBL/GenBank/DDBJ databases">
        <title>Depth-based differentiation of microbial function through sediment-hosted aquifers and enrichment of novel symbionts in the deep terrestrial subsurface.</title>
        <authorList>
            <person name="Probst A.J."/>
            <person name="Ladd B."/>
            <person name="Jarett J.K."/>
            <person name="Geller-Mcgrath D.E."/>
            <person name="Sieber C.M.K."/>
            <person name="Emerson J.B."/>
            <person name="Anantharaman K."/>
            <person name="Thomas B.C."/>
            <person name="Malmstrom R."/>
            <person name="Stieglmeier M."/>
            <person name="Klingl A."/>
            <person name="Woyke T."/>
            <person name="Ryan C.M."/>
            <person name="Banfield J.F."/>
        </authorList>
    </citation>
    <scope>NUCLEOTIDE SEQUENCE [LARGE SCALE GENOMIC DNA]</scope>
</reference>
<keyword evidence="2" id="KW-1277">Toxin-antitoxin system</keyword>
<keyword evidence="5" id="KW-0378">Hydrolase</keyword>
<comment type="caution">
    <text evidence="8">The sequence shown here is derived from an EMBL/GenBank/DDBJ whole genome shotgun (WGS) entry which is preliminary data.</text>
</comment>
<evidence type="ECO:0000256" key="4">
    <source>
        <dbReference type="ARBA" id="ARBA00022759"/>
    </source>
</evidence>
<evidence type="ECO:0000256" key="5">
    <source>
        <dbReference type="ARBA" id="ARBA00022801"/>
    </source>
</evidence>
<dbReference type="Pfam" id="PF07927">
    <property type="entry name" value="HicA_toxin"/>
    <property type="match status" value="1"/>
</dbReference>
<evidence type="ECO:0000256" key="3">
    <source>
        <dbReference type="ARBA" id="ARBA00022722"/>
    </source>
</evidence>
<name>A0A2H0UJ87_9BACT</name>
<proteinExistence type="inferred from homology"/>
<evidence type="ECO:0000256" key="1">
    <source>
        <dbReference type="ARBA" id="ARBA00006620"/>
    </source>
</evidence>
<dbReference type="SUPFAM" id="SSF54786">
    <property type="entry name" value="YcfA/nrd intein domain"/>
    <property type="match status" value="1"/>
</dbReference>
<evidence type="ECO:0000256" key="2">
    <source>
        <dbReference type="ARBA" id="ARBA00022649"/>
    </source>
</evidence>
<comment type="similarity">
    <text evidence="1">Belongs to the HicA mRNA interferase family.</text>
</comment>
<dbReference type="AlphaFoldDB" id="A0A2H0UJ87"/>
<keyword evidence="4" id="KW-0255">Endonuclease</keyword>
<evidence type="ECO:0000256" key="6">
    <source>
        <dbReference type="ARBA" id="ARBA00022884"/>
    </source>
</evidence>
<dbReference type="InterPro" id="IPR038570">
    <property type="entry name" value="HicA_sf"/>
</dbReference>
<keyword evidence="7" id="KW-0346">Stress response</keyword>
<dbReference type="EMBL" id="PFBF01000014">
    <property type="protein sequence ID" value="PIR86468.1"/>
    <property type="molecule type" value="Genomic_DNA"/>
</dbReference>
<dbReference type="Proteomes" id="UP000230706">
    <property type="component" value="Unassembled WGS sequence"/>
</dbReference>
<evidence type="ECO:0000313" key="8">
    <source>
        <dbReference type="EMBL" id="PIR86468.1"/>
    </source>
</evidence>
<dbReference type="GO" id="GO:0004519">
    <property type="term" value="F:endonuclease activity"/>
    <property type="evidence" value="ECO:0007669"/>
    <property type="project" value="UniProtKB-KW"/>
</dbReference>
<evidence type="ECO:0000256" key="7">
    <source>
        <dbReference type="ARBA" id="ARBA00023016"/>
    </source>
</evidence>
<accession>A0A2H0UJ87</accession>
<organism evidence="8 9">
    <name type="scientific">Candidatus Kaiserbacteria bacterium CG10_big_fil_rev_8_21_14_0_10_43_70</name>
    <dbReference type="NCBI Taxonomy" id="1974605"/>
    <lineage>
        <taxon>Bacteria</taxon>
        <taxon>Candidatus Kaiseribacteriota</taxon>
    </lineage>
</organism>
<protein>
    <recommendedName>
        <fullName evidence="10">Type II toxin-antitoxin system HicA family toxin</fullName>
    </recommendedName>
</protein>